<dbReference type="PANTHER" id="PTHR14332:SF3">
    <property type="entry name" value="DISRUPTED IN SCHIZOPHRENIA 1 PROTEIN"/>
    <property type="match status" value="1"/>
</dbReference>
<evidence type="ECO:0000256" key="1">
    <source>
        <dbReference type="SAM" id="Coils"/>
    </source>
</evidence>
<feature type="compositionally biased region" description="Polar residues" evidence="2">
    <location>
        <begin position="62"/>
        <end position="78"/>
    </location>
</feature>
<dbReference type="Proteomes" id="UP000504612">
    <property type="component" value="Unplaced"/>
</dbReference>
<feature type="coiled-coil region" evidence="1">
    <location>
        <begin position="337"/>
        <end position="371"/>
    </location>
</feature>
<evidence type="ECO:0000259" key="3">
    <source>
        <dbReference type="PROSITE" id="PS50151"/>
    </source>
</evidence>
<accession>A0A6J1U399</accession>
<keyword evidence="4" id="KW-1185">Reference proteome</keyword>
<dbReference type="PANTHER" id="PTHR14332">
    <property type="entry name" value="DISRUPTED IN SCHIZOPHRENIA 1 PROTEIN"/>
    <property type="match status" value="1"/>
</dbReference>
<feature type="coiled-coil region" evidence="1">
    <location>
        <begin position="660"/>
        <end position="713"/>
    </location>
</feature>
<dbReference type="KEGG" id="nss:113413305"/>
<dbReference type="CTD" id="27185"/>
<proteinExistence type="predicted"/>
<dbReference type="GO" id="GO:0005874">
    <property type="term" value="C:microtubule"/>
    <property type="evidence" value="ECO:0007669"/>
    <property type="project" value="TreeGrafter"/>
</dbReference>
<dbReference type="GeneID" id="113413305"/>
<dbReference type="Pfam" id="PF02151">
    <property type="entry name" value="UVR"/>
    <property type="match status" value="1"/>
</dbReference>
<evidence type="ECO:0000313" key="5">
    <source>
        <dbReference type="RefSeq" id="XP_026525231.1"/>
    </source>
</evidence>
<dbReference type="InterPro" id="IPR026081">
    <property type="entry name" value="DISC1"/>
</dbReference>
<feature type="region of interest" description="Disordered" evidence="2">
    <location>
        <begin position="59"/>
        <end position="78"/>
    </location>
</feature>
<organism evidence="4 5">
    <name type="scientific">Notechis scutatus</name>
    <name type="common">mainland tiger snake</name>
    <dbReference type="NCBI Taxonomy" id="8663"/>
    <lineage>
        <taxon>Eukaryota</taxon>
        <taxon>Metazoa</taxon>
        <taxon>Chordata</taxon>
        <taxon>Craniata</taxon>
        <taxon>Vertebrata</taxon>
        <taxon>Euteleostomi</taxon>
        <taxon>Lepidosauria</taxon>
        <taxon>Squamata</taxon>
        <taxon>Bifurcata</taxon>
        <taxon>Unidentata</taxon>
        <taxon>Episquamata</taxon>
        <taxon>Toxicofera</taxon>
        <taxon>Serpentes</taxon>
        <taxon>Colubroidea</taxon>
        <taxon>Elapidae</taxon>
        <taxon>Hydrophiinae</taxon>
        <taxon>Notechis</taxon>
    </lineage>
</organism>
<evidence type="ECO:0000313" key="4">
    <source>
        <dbReference type="Proteomes" id="UP000504612"/>
    </source>
</evidence>
<dbReference type="GO" id="GO:0001764">
    <property type="term" value="P:neuron migration"/>
    <property type="evidence" value="ECO:0007669"/>
    <property type="project" value="TreeGrafter"/>
</dbReference>
<feature type="coiled-coil region" evidence="1">
    <location>
        <begin position="236"/>
        <end position="279"/>
    </location>
</feature>
<sequence length="742" mass="84758">MSQTHATILSDSPAINNYKRDVSPARSLPAWSGKLLDAVEKTSEGVSSQKKERLCAQHQEKGINTQEPENKETFNGPSSLQDSFHSHFSFIQLSLNSASEAAAGESGSRESKEIVQLGGIEKTENINFHLSGEVQRISRTELWASCNSLCDEVGTCPSEAAEDDILQVCGTLSPFHANHAFSSSTDSLDATSADSSVTSGYESCGVASDHSWDFLMKEYEPVLQECLLGNRRLVKIKSLMRKLQKLQEKAVAEEDYEKAEKFRRRLEELHKEKSLLNFQLPSQHPSISSFLEKFRVYSQMTLYDGAHRERNLLLEKSDQKISNLPYHEKIQIPDTKRDQLLEEKKWIQKEIEVVRAKLAVLEAKDQQLRIEIQEQDRHIQEQDNELSALFSWVSLKELQTTGKALADILVASDKIPHRLDFPDSVKRLQEKIQTLNISMTEMAAEVCTNQTLCSTLRKKERHIEIQLSALLKTKMLAASGGNFCTAKDLAEEIQSLTAERDRLKGLLNEWSTLNAKSIQKLERTKERYKKLKEEMEQEEFVFEKKLKENTVNYMEVLEEKLQSCGRNHLLERVCEVDLEACQLLIHEFLLNKNGSYVSEGKESQIEEIEDMEDALLTSKWEQSNCFSVNSFKQKSFQHPLIGKKHQSAPCRLKEEFDMLSTEFKEKCERISKKLVFLEEQLQLAACSYDEDLVQFLQREIQMVKETLQAMLVQLQPTKEAGEDVAANFLGDSWRLGKESLKE</sequence>
<dbReference type="PROSITE" id="PS50151">
    <property type="entry name" value="UVR"/>
    <property type="match status" value="1"/>
</dbReference>
<feature type="coiled-coil region" evidence="1">
    <location>
        <begin position="486"/>
        <end position="548"/>
    </location>
</feature>
<reference evidence="5" key="1">
    <citation type="submission" date="2025-08" db="UniProtKB">
        <authorList>
            <consortium name="RefSeq"/>
        </authorList>
    </citation>
    <scope>IDENTIFICATION</scope>
</reference>
<name>A0A6J1U399_9SAUR</name>
<protein>
    <submittedName>
        <fullName evidence="5">Disrupted in schizophrenia 1 protein</fullName>
    </submittedName>
</protein>
<dbReference type="RefSeq" id="XP_026525231.1">
    <property type="nucleotide sequence ID" value="XM_026669446.1"/>
</dbReference>
<dbReference type="GO" id="GO:0045111">
    <property type="term" value="C:intermediate filament cytoskeleton"/>
    <property type="evidence" value="ECO:0007669"/>
    <property type="project" value="TreeGrafter"/>
</dbReference>
<feature type="domain" description="UVR" evidence="3">
    <location>
        <begin position="237"/>
        <end position="272"/>
    </location>
</feature>
<evidence type="ECO:0000256" key="2">
    <source>
        <dbReference type="SAM" id="MobiDB-lite"/>
    </source>
</evidence>
<dbReference type="AlphaFoldDB" id="A0A6J1U399"/>
<dbReference type="GO" id="GO:0005815">
    <property type="term" value="C:microtubule organizing center"/>
    <property type="evidence" value="ECO:0007669"/>
    <property type="project" value="TreeGrafter"/>
</dbReference>
<dbReference type="GO" id="GO:0060271">
    <property type="term" value="P:cilium assembly"/>
    <property type="evidence" value="ECO:0007669"/>
    <property type="project" value="TreeGrafter"/>
</dbReference>
<dbReference type="InterPro" id="IPR001943">
    <property type="entry name" value="UVR_dom"/>
</dbReference>
<gene>
    <name evidence="5" type="primary">DISC1</name>
</gene>
<keyword evidence="1" id="KW-0175">Coiled coil</keyword>